<dbReference type="EMBL" id="CP024712">
    <property type="protein sequence ID" value="ATV20010.1"/>
    <property type="molecule type" value="Genomic_DNA"/>
</dbReference>
<name>A0AAU8XMZ5_PSESF</name>
<evidence type="ECO:0000313" key="1">
    <source>
        <dbReference type="EMBL" id="ATV19264.1"/>
    </source>
</evidence>
<accession>A0AAU8XMZ5</accession>
<organism evidence="2 3">
    <name type="scientific">Pseudomonas syringae pv. actinidiae</name>
    <dbReference type="NCBI Taxonomy" id="103796"/>
    <lineage>
        <taxon>Bacteria</taxon>
        <taxon>Pseudomonadati</taxon>
        <taxon>Pseudomonadota</taxon>
        <taxon>Gammaproteobacteria</taxon>
        <taxon>Pseudomonadales</taxon>
        <taxon>Pseudomonadaceae</taxon>
        <taxon>Pseudomonas</taxon>
        <taxon>Pseudomonas syringae</taxon>
    </lineage>
</organism>
<gene>
    <name evidence="1" type="ORF">CT122_22510</name>
    <name evidence="2" type="ORF">CT122_26910</name>
</gene>
<evidence type="ECO:0000313" key="2">
    <source>
        <dbReference type="EMBL" id="ATV20010.1"/>
    </source>
</evidence>
<reference evidence="2 3" key="1">
    <citation type="submission" date="2017-11" db="EMBL/GenBank/DDBJ databases">
        <title>Complete DNA Sequence of Pseudomonas syringae pv. actinidiae, biovar 5 (Psa5).</title>
        <authorList>
            <person name="Butler M."/>
            <person name="Taiaroa G."/>
            <person name="Sumpter N."/>
            <person name="Poulter R."/>
        </authorList>
    </citation>
    <scope>NUCLEOTIDE SEQUENCE [LARGE SCALE GENOMIC DNA]</scope>
    <source>
        <strain evidence="2 3">MAFF212063</strain>
    </source>
</reference>
<dbReference type="AlphaFoldDB" id="A0AAU8XMZ5"/>
<dbReference type="EMBL" id="CP024712">
    <property type="protein sequence ID" value="ATV19264.1"/>
    <property type="molecule type" value="Genomic_DNA"/>
</dbReference>
<proteinExistence type="predicted"/>
<evidence type="ECO:0000313" key="3">
    <source>
        <dbReference type="Proteomes" id="UP000230024"/>
    </source>
</evidence>
<dbReference type="Proteomes" id="UP000230024">
    <property type="component" value="Chromosome"/>
</dbReference>
<protein>
    <submittedName>
        <fullName evidence="2">Uncharacterized protein</fullName>
    </submittedName>
</protein>
<sequence>MADKPWALSRTRTKKRPVPKLLFGTGRCNLTSPRASVMFRDRRLLAWINRFTCNARLKKQTTHRN</sequence>